<dbReference type="PANTHER" id="PTHR30093">
    <property type="entry name" value="GENERAL SECRETION PATHWAY PROTEIN G"/>
    <property type="match status" value="1"/>
</dbReference>
<dbReference type="GO" id="GO:0015627">
    <property type="term" value="C:type II protein secretion system complex"/>
    <property type="evidence" value="ECO:0007669"/>
    <property type="project" value="InterPro"/>
</dbReference>
<gene>
    <name evidence="4" type="ORF">LNTAR_22154</name>
</gene>
<dbReference type="InterPro" id="IPR000983">
    <property type="entry name" value="Bac_GSPG_pilin"/>
</dbReference>
<protein>
    <recommendedName>
        <fullName evidence="3">DUF1559 domain-containing protein</fullName>
    </recommendedName>
</protein>
<dbReference type="Pfam" id="PF07596">
    <property type="entry name" value="SBP_bac_10"/>
    <property type="match status" value="1"/>
</dbReference>
<evidence type="ECO:0000256" key="1">
    <source>
        <dbReference type="ARBA" id="ARBA00022481"/>
    </source>
</evidence>
<name>A6DG22_9BACT</name>
<sequence length="256" mass="28468">MSRKRFTLVELLVVIAIIAILSSLLLPGLKIAREKSRMAVCKSNIKQINYALVMYQDDNNAKYPYSIDHNNNATLGQRSWDDLLSSYDGRNISDGNALKNAVLLKSLGYNSDVYSCPSDTLQRTHWIGNNKIMPASYVLTVRYFGAAWSLTDWARGVTSKNPERTQKSTNLSSPSTTLTLVELSHEKRIVGHGQHSFRTAGDYANSQTPHEDYGKDNYLMADGSVRTMNFWATLAMDSGGSGTPGQVQETMWDSAK</sequence>
<dbReference type="NCBIfam" id="TIGR02532">
    <property type="entry name" value="IV_pilin_GFxxxE"/>
    <property type="match status" value="1"/>
</dbReference>
<evidence type="ECO:0000313" key="5">
    <source>
        <dbReference type="Proteomes" id="UP000004947"/>
    </source>
</evidence>
<evidence type="ECO:0000313" key="4">
    <source>
        <dbReference type="EMBL" id="EDM29139.1"/>
    </source>
</evidence>
<dbReference type="Proteomes" id="UP000004947">
    <property type="component" value="Unassembled WGS sequence"/>
</dbReference>
<dbReference type="InterPro" id="IPR045584">
    <property type="entry name" value="Pilin-like"/>
</dbReference>
<keyword evidence="1" id="KW-0488">Methylation</keyword>
<comment type="caution">
    <text evidence="4">The sequence shown here is derived from an EMBL/GenBank/DDBJ whole genome shotgun (WGS) entry which is preliminary data.</text>
</comment>
<dbReference type="InterPro" id="IPR012902">
    <property type="entry name" value="N_methyl_site"/>
</dbReference>
<keyword evidence="2" id="KW-0812">Transmembrane</keyword>
<feature type="domain" description="DUF1559" evidence="3">
    <location>
        <begin position="32"/>
        <end position="123"/>
    </location>
</feature>
<dbReference type="GO" id="GO:0015628">
    <property type="term" value="P:protein secretion by the type II secretion system"/>
    <property type="evidence" value="ECO:0007669"/>
    <property type="project" value="InterPro"/>
</dbReference>
<dbReference type="eggNOG" id="COG2165">
    <property type="taxonomic scope" value="Bacteria"/>
</dbReference>
<dbReference type="PRINTS" id="PR00813">
    <property type="entry name" value="BCTERIALGSPG"/>
</dbReference>
<dbReference type="AlphaFoldDB" id="A6DG22"/>
<evidence type="ECO:0000256" key="2">
    <source>
        <dbReference type="SAM" id="Phobius"/>
    </source>
</evidence>
<dbReference type="SUPFAM" id="SSF54523">
    <property type="entry name" value="Pili subunits"/>
    <property type="match status" value="1"/>
</dbReference>
<organism evidence="4 5">
    <name type="scientific">Lentisphaera araneosa HTCC2155</name>
    <dbReference type="NCBI Taxonomy" id="313628"/>
    <lineage>
        <taxon>Bacteria</taxon>
        <taxon>Pseudomonadati</taxon>
        <taxon>Lentisphaerota</taxon>
        <taxon>Lentisphaeria</taxon>
        <taxon>Lentisphaerales</taxon>
        <taxon>Lentisphaeraceae</taxon>
        <taxon>Lentisphaera</taxon>
    </lineage>
</organism>
<feature type="transmembrane region" description="Helical" evidence="2">
    <location>
        <begin position="6"/>
        <end position="29"/>
    </location>
</feature>
<keyword evidence="2" id="KW-0472">Membrane</keyword>
<evidence type="ECO:0000259" key="3">
    <source>
        <dbReference type="Pfam" id="PF07596"/>
    </source>
</evidence>
<reference evidence="4 5" key="1">
    <citation type="journal article" date="2010" name="J. Bacteriol.">
        <title>Genome sequence of Lentisphaera araneosa HTCC2155T, the type species of the order Lentisphaerales in the phylum Lentisphaerae.</title>
        <authorList>
            <person name="Thrash J.C."/>
            <person name="Cho J.C."/>
            <person name="Vergin K.L."/>
            <person name="Morris R.M."/>
            <person name="Giovannoni S.J."/>
        </authorList>
    </citation>
    <scope>NUCLEOTIDE SEQUENCE [LARGE SCALE GENOMIC DNA]</scope>
    <source>
        <strain evidence="4 5">HTCC2155</strain>
    </source>
</reference>
<dbReference type="RefSeq" id="WP_007276869.1">
    <property type="nucleotide sequence ID" value="NZ_ABCK01000002.1"/>
</dbReference>
<dbReference type="Gene3D" id="3.30.700.10">
    <property type="entry name" value="Glycoprotein, Type 4 Pilin"/>
    <property type="match status" value="1"/>
</dbReference>
<dbReference type="EMBL" id="ABCK01000002">
    <property type="protein sequence ID" value="EDM29139.1"/>
    <property type="molecule type" value="Genomic_DNA"/>
</dbReference>
<proteinExistence type="predicted"/>
<dbReference type="STRING" id="313628.LNTAR_22154"/>
<keyword evidence="5" id="KW-1185">Reference proteome</keyword>
<keyword evidence="2" id="KW-1133">Transmembrane helix</keyword>
<dbReference type="InterPro" id="IPR011453">
    <property type="entry name" value="DUF1559"/>
</dbReference>
<accession>A6DG22</accession>